<dbReference type="InterPro" id="IPR003607">
    <property type="entry name" value="HD/PDEase_dom"/>
</dbReference>
<protein>
    <recommendedName>
        <fullName evidence="2">HD domain-containing protein</fullName>
    </recommendedName>
</protein>
<dbReference type="InterPro" id="IPR006674">
    <property type="entry name" value="HD_domain"/>
</dbReference>
<dbReference type="CDD" id="cd00077">
    <property type="entry name" value="HDc"/>
    <property type="match status" value="1"/>
</dbReference>
<comment type="similarity">
    <text evidence="1">Belongs to the SAMHD1 family.</text>
</comment>
<dbReference type="PANTHER" id="PTHR11373">
    <property type="entry name" value="DEOXYNUCLEOSIDE TRIPHOSPHATE TRIPHOSPHOHYDROLASE"/>
    <property type="match status" value="1"/>
</dbReference>
<reference evidence="3" key="1">
    <citation type="submission" date="2023-08" db="EMBL/GenBank/DDBJ databases">
        <authorList>
            <person name="Alioto T."/>
            <person name="Alioto T."/>
            <person name="Gomez Garrido J."/>
        </authorList>
    </citation>
    <scope>NUCLEOTIDE SEQUENCE</scope>
</reference>
<organism evidence="3 4">
    <name type="scientific">Octopus vulgaris</name>
    <name type="common">Common octopus</name>
    <dbReference type="NCBI Taxonomy" id="6645"/>
    <lineage>
        <taxon>Eukaryota</taxon>
        <taxon>Metazoa</taxon>
        <taxon>Spiralia</taxon>
        <taxon>Lophotrochozoa</taxon>
        <taxon>Mollusca</taxon>
        <taxon>Cephalopoda</taxon>
        <taxon>Coleoidea</taxon>
        <taxon>Octopodiformes</taxon>
        <taxon>Octopoda</taxon>
        <taxon>Incirrata</taxon>
        <taxon>Octopodidae</taxon>
        <taxon>Octopus</taxon>
    </lineage>
</organism>
<dbReference type="InterPro" id="IPR050135">
    <property type="entry name" value="dGTPase-like"/>
</dbReference>
<feature type="domain" description="HD" evidence="2">
    <location>
        <begin position="16"/>
        <end position="126"/>
    </location>
</feature>
<dbReference type="GO" id="GO:0005634">
    <property type="term" value="C:nucleus"/>
    <property type="evidence" value="ECO:0007669"/>
    <property type="project" value="TreeGrafter"/>
</dbReference>
<dbReference type="Gene3D" id="3.30.70.2760">
    <property type="match status" value="1"/>
</dbReference>
<name>A0AA36B8M5_OCTVU</name>
<dbReference type="GO" id="GO:0006203">
    <property type="term" value="P:dGTP catabolic process"/>
    <property type="evidence" value="ECO:0007669"/>
    <property type="project" value="TreeGrafter"/>
</dbReference>
<proteinExistence type="inferred from homology"/>
<dbReference type="GO" id="GO:0008832">
    <property type="term" value="F:dGTPase activity"/>
    <property type="evidence" value="ECO:0007669"/>
    <property type="project" value="TreeGrafter"/>
</dbReference>
<dbReference type="Proteomes" id="UP001162480">
    <property type="component" value="Chromosome 11"/>
</dbReference>
<dbReference type="PANTHER" id="PTHR11373:SF4">
    <property type="entry name" value="DEOXYNUCLEOSIDE TRIPHOSPHATE TRIPHOSPHOHYDROLASE SAMHD1"/>
    <property type="match status" value="1"/>
</dbReference>
<dbReference type="SUPFAM" id="SSF109604">
    <property type="entry name" value="HD-domain/PDEase-like"/>
    <property type="match status" value="2"/>
</dbReference>
<dbReference type="EMBL" id="OX597824">
    <property type="protein sequence ID" value="CAI9729855.1"/>
    <property type="molecule type" value="Genomic_DNA"/>
</dbReference>
<evidence type="ECO:0000313" key="3">
    <source>
        <dbReference type="EMBL" id="CAI9729855.1"/>
    </source>
</evidence>
<evidence type="ECO:0000259" key="2">
    <source>
        <dbReference type="Pfam" id="PF01966"/>
    </source>
</evidence>
<sequence>MIRHLKQQDSGLEISDRDILCVEIAGLCHDLGHAPFSHAFQEIINEYLKEDGGKKWEHEDASCKMLEHLFKKNPHIKGELKSDEIDFIKHLITGKPEKSQRPNFLYQIVNNADYNIDVDKWDYLARDSHFLGIGTSFDHERMMKMSKVIDGEICYRDKTLKNFYDMFYSRYRLHNTAYQHKTVLLLNKLLGEALKSADEHLKIFERVKDMEEFTYFTDSILEEILKNKGNQDLKDALKDIINRSFKYKGTVTDTIKGTFTGTVTGIFELGDTEGNILYPIEGTGDEVAVLKKMKVTINDKTLDTPESKMQRDITEEQNAEIYAKILYTSESEMQGNIQGRINGTISETSGIKKIEGKINVKILSTSESKMLSNIEGKINGKILGTSESKMQSNIEGTIKDKKFLYQIVNNADYNIDVDKWDYLARDSHFLGIGTSFDHERMMKMSKVIDGEICYRDKTLKNFYDMFYSRYRLHNTAYQHKTVLLLNKLLGEALTSADEHLKIFERVKDMEEFTYFTDSILEEILKNKGNQHLKDALEAIINRSFKYKGTVTDTIKGTFTGTVTGIFELGDTEGNILYPIEGTGDDVAVLKKMKVTINDKTLDTPESKMQRDITEEQNAEIYAKILYTSESEMQGNIQGRINGTISETSGIKKIEGKINGKILSPPESKMQSNIEGKINGKILGTSESKMQSNIEGTIKGTIQTIINSRDQGSDPDIVKTTDVICTAHFDYGAKENNPLLNIPFYTRNERKYTYDNHEELENMLFLPEKFEMKTSHCFEINKIIKENKRKTTKTTFKRKINNKKSD</sequence>
<evidence type="ECO:0000256" key="1">
    <source>
        <dbReference type="ARBA" id="ARBA00005776"/>
    </source>
</evidence>
<dbReference type="AlphaFoldDB" id="A0AA36B8M5"/>
<gene>
    <name evidence="3" type="ORF">OCTVUL_1B015540</name>
</gene>
<evidence type="ECO:0000313" key="4">
    <source>
        <dbReference type="Proteomes" id="UP001162480"/>
    </source>
</evidence>
<accession>A0AA36B8M5</accession>
<dbReference type="Gene3D" id="1.10.3210.10">
    <property type="entry name" value="Hypothetical protein af1432"/>
    <property type="match status" value="2"/>
</dbReference>
<dbReference type="Pfam" id="PF01966">
    <property type="entry name" value="HD"/>
    <property type="match status" value="1"/>
</dbReference>
<keyword evidence="4" id="KW-1185">Reference proteome</keyword>